<keyword evidence="2" id="KW-1185">Reference proteome</keyword>
<dbReference type="Proteomes" id="UP000247569">
    <property type="component" value="Unassembled WGS sequence"/>
</dbReference>
<reference evidence="1 2" key="1">
    <citation type="submission" date="2018-05" db="EMBL/GenBank/DDBJ databases">
        <title>Genomic Encyclopedia of Type Strains, Phase IV (KMG-IV): sequencing the most valuable type-strain genomes for metagenomic binning, comparative biology and taxonomic classification.</title>
        <authorList>
            <person name="Goeker M."/>
        </authorList>
    </citation>
    <scope>NUCLEOTIDE SEQUENCE [LARGE SCALE GENOMIC DNA]</scope>
    <source>
        <strain evidence="1 2">DSM 44704</strain>
    </source>
</reference>
<dbReference type="EMBL" id="QJKF01000013">
    <property type="protein sequence ID" value="PXX58758.1"/>
    <property type="molecule type" value="Genomic_DNA"/>
</dbReference>
<accession>A0A318KFV6</accession>
<name>A0A318KFV6_9NOCA</name>
<dbReference type="RefSeq" id="WP_040740800.1">
    <property type="nucleotide sequence ID" value="NZ_QJKF01000013.1"/>
</dbReference>
<dbReference type="OrthoDB" id="1029638at2"/>
<proteinExistence type="predicted"/>
<gene>
    <name evidence="1" type="ORF">DFR70_11393</name>
</gene>
<organism evidence="1 2">
    <name type="scientific">Nocardia tenerifensis</name>
    <dbReference type="NCBI Taxonomy" id="228006"/>
    <lineage>
        <taxon>Bacteria</taxon>
        <taxon>Bacillati</taxon>
        <taxon>Actinomycetota</taxon>
        <taxon>Actinomycetes</taxon>
        <taxon>Mycobacteriales</taxon>
        <taxon>Nocardiaceae</taxon>
        <taxon>Nocardia</taxon>
    </lineage>
</organism>
<evidence type="ECO:0000313" key="2">
    <source>
        <dbReference type="Proteomes" id="UP000247569"/>
    </source>
</evidence>
<protein>
    <submittedName>
        <fullName evidence="1">Uncharacterized protein</fullName>
    </submittedName>
</protein>
<evidence type="ECO:0000313" key="1">
    <source>
        <dbReference type="EMBL" id="PXX58758.1"/>
    </source>
</evidence>
<dbReference type="Gene3D" id="2.120.10.70">
    <property type="entry name" value="Fucose-specific lectin"/>
    <property type="match status" value="1"/>
</dbReference>
<sequence>MADEHIDLRAEAAKRRDWFFETQLRGFNLQTFRNIARETKDLDELQLLELFSTSSLVPVGLPGPGRGPRGERPRVYLDSHQPVWDADEHTRRQAFGGAYIGRLGDWLEFRDPQLLRDRNAVLAKDFEQERFGSALEKSPLYLYRRKRATTVPIPKNWVPGQLFDPLKGEAPYDGDRSATDNTGQAISRAFVAEAKPWLIPELYHPAHRAPKAPAGTPEFAPLQPSVRWLEDLEKFLADFEAELRIVVGGAVDQRFPFADNDSGKRDYRGAINEALRLTTTGDAAGRVQAQFLSTVEVLDDKRVPRPAYRFGIRIGTAGRQVDDVEKYPHSEMVKYWLRVVDNPVKEVFANKENSDMGLCHLIRMVYLFGTLPAKLAGGDKPPWRRRPDLDTETFDEFFAHRAADDGIAGDTEVLARLRAAQEKLRIVLAESRAVPNSAAVTFSPIAQEVLRKAIHHYKFWLDEPLHAVQNAAFQKVRGDLGYDTENEMEYWSENHYIMFASSEYLAGQLWEADEFQPAGSLLGGNKEGVLTGKQRRERGKARVLRWLNHRILFGWTEFNSSGYYREHLWSVLNLVDFALDEEVREKAKIAADLLLFDIARFTHKGAMGAPGGRSQLSSKASGWDNAAGDAVEILFGTRGLFTDGDSEIGAALASSTYEIPEVLLEIAAHPPETGFIDRSRVSITFDEAHRYGLWFSQRLDEIDSYREGYAPKLEKYSRFVRENFEEIEAAHPGSYDRNDDSTVFWWGASVFLNKQVVKGTLAAVDKFGLDQSGVFKQLANLVGTLLPKVKSGGFFGLIGGLVGGVYGAVAGIVLGALFNTSDAEDIADDLSIFLEGSSRTRANIMTYRNPDIMLSSLQNFRAGQTNFQSNVNQATVNGTLNVFTTSGLVNLDVSPVVAGLGGALAGGFTGAVADTVLGVGGFKPALAALGGVGAVIANEKAGHVNPFAASSDGVDGLHWWTGYFALPMVVQYGAASIIAYDFHGIQDDLADCGSHVFFPKSGFDAVEELRCSAYDDANNSLFEAFDVFHYGPKGFWVFGKYVHAEPGVAAADRRESYIGVFSNQHPTWLSRQEDEVDVYNKAVEAVGKEPIEALREQLADEKDIDKGIDLKRRLREQERIWGEPLPRDYFADRDWHHDGKNIWIVQVGNKAEFGDFERFKQRVSSARVHLDDTGDMECTYHMPTPDGGSQALVLKYGDGGEFHYGNAPLPTDLYPRFENPFVRGGRVEWGQRSYVLEYRGKRLLHNLHDFRKPVRTEEVSATDADKVLGLVIHVRTKDEDMDEKTLGTATVRIGCTEVTKEQIIAVGPVDDDTSHDTEWIFFDTGPVDAAPDMTIDVGHRAFGDGDDEADWNMGFTLQALMGDHSLRDCTVTFDSSDFDEDVRDTGRLPFSIRTGRWRPWEPVPDSVFQGSLTQAVRPPFDKYYYDHCDLFLAAPDQPLRHRRLDSCLTAPPHFAEIPNQQGGTRFTPTCSVRGVSRFPGHLVAAVLDEGKLFFSSVVDKAGTWGPWIREEPSYFGAAVPLASPGTLYAGPSSSLDGVEVVAPGADGHLYIQLDWRTGPSFDLSHLGEAGGWLKITVEGFTLRRDGDIVLDDDRLLVLDTDGALWAKTIIRSTTFPQITPWTKVTDGQSLRTFTLAATTGGTRVLATASDGRIWDGTFDGNNPPRWTPLDLPGGAPVPDGAGTACATPYPDRLDVVAVAADGIVRTAIWTKAGGWASWTPVVPGDQGPKAPPHTPILVHRVQRQLELLIRTEDRNLVRTWWS</sequence>
<dbReference type="SUPFAM" id="SSF89372">
    <property type="entry name" value="Fucose-specific lectin"/>
    <property type="match status" value="1"/>
</dbReference>
<comment type="caution">
    <text evidence="1">The sequence shown here is derived from an EMBL/GenBank/DDBJ whole genome shotgun (WGS) entry which is preliminary data.</text>
</comment>